<dbReference type="Proteomes" id="UP000753908">
    <property type="component" value="Unassembled WGS sequence"/>
</dbReference>
<dbReference type="AlphaFoldDB" id="A0A951PHD8"/>
<evidence type="ECO:0000313" key="4">
    <source>
        <dbReference type="Proteomes" id="UP000753908"/>
    </source>
</evidence>
<dbReference type="Gene3D" id="2.30.40.10">
    <property type="entry name" value="Urease, subunit C, domain 1"/>
    <property type="match status" value="1"/>
</dbReference>
<dbReference type="Gene3D" id="3.20.20.140">
    <property type="entry name" value="Metal-dependent hydrolases"/>
    <property type="match status" value="1"/>
</dbReference>
<dbReference type="NCBIfam" id="NF005614">
    <property type="entry name" value="PRK07369.1"/>
    <property type="match status" value="1"/>
</dbReference>
<dbReference type="SUPFAM" id="SSF51338">
    <property type="entry name" value="Composite domain of metallo-dependent hydrolases"/>
    <property type="match status" value="1"/>
</dbReference>
<dbReference type="SUPFAM" id="SSF51556">
    <property type="entry name" value="Metallo-dependent hydrolases"/>
    <property type="match status" value="1"/>
</dbReference>
<keyword evidence="3" id="KW-0378">Hydrolase</keyword>
<dbReference type="EC" id="3.5.2.3" evidence="3"/>
<dbReference type="GO" id="GO:0006145">
    <property type="term" value="P:purine nucleobase catabolic process"/>
    <property type="evidence" value="ECO:0007669"/>
    <property type="project" value="TreeGrafter"/>
</dbReference>
<dbReference type="GO" id="GO:0004038">
    <property type="term" value="F:allantoinase activity"/>
    <property type="evidence" value="ECO:0007669"/>
    <property type="project" value="TreeGrafter"/>
</dbReference>
<dbReference type="GO" id="GO:0006221">
    <property type="term" value="P:pyrimidine nucleotide biosynthetic process"/>
    <property type="evidence" value="ECO:0007669"/>
    <property type="project" value="UniProtKB-KW"/>
</dbReference>
<dbReference type="InterPro" id="IPR011059">
    <property type="entry name" value="Metal-dep_hydrolase_composite"/>
</dbReference>
<dbReference type="PANTHER" id="PTHR43668:SF2">
    <property type="entry name" value="ALLANTOINASE"/>
    <property type="match status" value="1"/>
</dbReference>
<dbReference type="GO" id="GO:0046872">
    <property type="term" value="F:metal ion binding"/>
    <property type="evidence" value="ECO:0007669"/>
    <property type="project" value="InterPro"/>
</dbReference>
<dbReference type="CDD" id="cd01317">
    <property type="entry name" value="DHOase_IIa"/>
    <property type="match status" value="1"/>
</dbReference>
<dbReference type="PANTHER" id="PTHR43668">
    <property type="entry name" value="ALLANTOINASE"/>
    <property type="match status" value="1"/>
</dbReference>
<dbReference type="InterPro" id="IPR032466">
    <property type="entry name" value="Metal_Hydrolase"/>
</dbReference>
<dbReference type="InterPro" id="IPR024403">
    <property type="entry name" value="DHOase_cat"/>
</dbReference>
<reference evidence="3" key="1">
    <citation type="submission" date="2021-05" db="EMBL/GenBank/DDBJ databases">
        <authorList>
            <person name="Pietrasiak N."/>
            <person name="Ward R."/>
            <person name="Stajich J.E."/>
            <person name="Kurbessoian T."/>
        </authorList>
    </citation>
    <scope>NUCLEOTIDE SEQUENCE</scope>
    <source>
        <strain evidence="3">CPER-KK1</strain>
    </source>
</reference>
<dbReference type="GO" id="GO:0004151">
    <property type="term" value="F:dihydroorotase activity"/>
    <property type="evidence" value="ECO:0007669"/>
    <property type="project" value="UniProtKB-EC"/>
</dbReference>
<proteinExistence type="predicted"/>
<reference evidence="3" key="2">
    <citation type="journal article" date="2022" name="Microbiol. Resour. Announc.">
        <title>Metagenome Sequencing to Explore Phylogenomics of Terrestrial Cyanobacteria.</title>
        <authorList>
            <person name="Ward R.D."/>
            <person name="Stajich J.E."/>
            <person name="Johansen J.R."/>
            <person name="Huntemann M."/>
            <person name="Clum A."/>
            <person name="Foster B."/>
            <person name="Foster B."/>
            <person name="Roux S."/>
            <person name="Palaniappan K."/>
            <person name="Varghese N."/>
            <person name="Mukherjee S."/>
            <person name="Reddy T.B.K."/>
            <person name="Daum C."/>
            <person name="Copeland A."/>
            <person name="Chen I.A."/>
            <person name="Ivanova N.N."/>
            <person name="Kyrpides N.C."/>
            <person name="Shapiro N."/>
            <person name="Eloe-Fadrosh E.A."/>
            <person name="Pietrasiak N."/>
        </authorList>
    </citation>
    <scope>NUCLEOTIDE SEQUENCE</scope>
    <source>
        <strain evidence="3">CPER-KK1</strain>
    </source>
</reference>
<dbReference type="EMBL" id="JAHHIF010000002">
    <property type="protein sequence ID" value="MBW4543199.1"/>
    <property type="molecule type" value="Genomic_DNA"/>
</dbReference>
<dbReference type="InterPro" id="IPR050138">
    <property type="entry name" value="DHOase/Allantoinase_Hydrolase"/>
</dbReference>
<dbReference type="GO" id="GO:0005737">
    <property type="term" value="C:cytoplasm"/>
    <property type="evidence" value="ECO:0007669"/>
    <property type="project" value="TreeGrafter"/>
</dbReference>
<keyword evidence="1" id="KW-0665">Pyrimidine biosynthesis</keyword>
<protein>
    <submittedName>
        <fullName evidence="3">Dihydroorotase</fullName>
        <ecNumber evidence="3">3.5.2.3</ecNumber>
    </submittedName>
</protein>
<feature type="domain" description="Dihydroorotase catalytic" evidence="2">
    <location>
        <begin position="54"/>
        <end position="250"/>
    </location>
</feature>
<accession>A0A951PHD8</accession>
<name>A0A951PHD8_9CYAN</name>
<gene>
    <name evidence="3" type="ORF">KME25_01940</name>
</gene>
<dbReference type="Pfam" id="PF12890">
    <property type="entry name" value="DHOase"/>
    <property type="match status" value="1"/>
</dbReference>
<organism evidence="3 4">
    <name type="scientific">Symplocastrum torsivum CPER-KK1</name>
    <dbReference type="NCBI Taxonomy" id="450513"/>
    <lineage>
        <taxon>Bacteria</taxon>
        <taxon>Bacillati</taxon>
        <taxon>Cyanobacteriota</taxon>
        <taxon>Cyanophyceae</taxon>
        <taxon>Oscillatoriophycideae</taxon>
        <taxon>Oscillatoriales</taxon>
        <taxon>Microcoleaceae</taxon>
        <taxon>Symplocastrum</taxon>
    </lineage>
</organism>
<evidence type="ECO:0000256" key="1">
    <source>
        <dbReference type="ARBA" id="ARBA00022975"/>
    </source>
</evidence>
<dbReference type="NCBIfam" id="TIGR00857">
    <property type="entry name" value="pyrC_multi"/>
    <property type="match status" value="1"/>
</dbReference>
<dbReference type="InterPro" id="IPR004722">
    <property type="entry name" value="DHOase"/>
</dbReference>
<evidence type="ECO:0000259" key="2">
    <source>
        <dbReference type="Pfam" id="PF12890"/>
    </source>
</evidence>
<comment type="caution">
    <text evidence="3">The sequence shown here is derived from an EMBL/GenBank/DDBJ whole genome shotgun (WGS) entry which is preliminary data.</text>
</comment>
<evidence type="ECO:0000313" key="3">
    <source>
        <dbReference type="EMBL" id="MBW4543199.1"/>
    </source>
</evidence>
<sequence length="442" mass="47627">MNSELLQQVRVLDPVSGTDQLADVLITDGIIRAVETEISEIPADTAVRDCQGLILAPGLVDLYSHSGEPGFEERETWLSLLEAAATGGFTRLAVLPDTLPPLDNPAGLAALNQKLNQIRQKLNTLEEAEKIAPPQLSCWGALTLGVEGQQMTELAELAFSGVVGFADGHPVSNLALIRRSLEYLQPLGKPVALWASDHKLAGDGVAREGVQSIRFGLPGNPGIAESAALAALLEVIAAIGTPVHLMRISTCRGVQLIEEAKAKGLPVTASTTWMHLLFNTEDLGNYDPNFRLEPPLGNPVDQAELIRGVREGIIDAISIDHTPYTYEEKTVPFAEAPSGVIGLELALPLLWHSLVETGDWSALELWQRLSTNPAICLQETPAAIAPEESAELVLFNPQATWKVERHTLKSLSANTPCLGQQLTGRVVKTWCPMKKKRVGSSK</sequence>